<dbReference type="InterPro" id="IPR029058">
    <property type="entry name" value="AB_hydrolase_fold"/>
</dbReference>
<evidence type="ECO:0000256" key="3">
    <source>
        <dbReference type="SAM" id="SignalP"/>
    </source>
</evidence>
<dbReference type="InterPro" id="IPR016582">
    <property type="entry name" value="OHBut_olig_hydro_put"/>
</dbReference>
<dbReference type="KEGG" id="xyk:GT347_24595"/>
<gene>
    <name evidence="4" type="ORF">GT347_24595</name>
</gene>
<protein>
    <submittedName>
        <fullName evidence="4">D-(-)-3-hydroxybutyrate oligomer hydrolase</fullName>
    </submittedName>
</protein>
<feature type="region of interest" description="Disordered" evidence="2">
    <location>
        <begin position="624"/>
        <end position="646"/>
    </location>
</feature>
<evidence type="ECO:0000256" key="2">
    <source>
        <dbReference type="SAM" id="MobiDB-lite"/>
    </source>
</evidence>
<dbReference type="GO" id="GO:0005615">
    <property type="term" value="C:extracellular space"/>
    <property type="evidence" value="ECO:0007669"/>
    <property type="project" value="InterPro"/>
</dbReference>
<feature type="signal peptide" evidence="3">
    <location>
        <begin position="1"/>
        <end position="25"/>
    </location>
</feature>
<dbReference type="Proteomes" id="UP000464787">
    <property type="component" value="Chromosome"/>
</dbReference>
<reference evidence="4 5" key="1">
    <citation type="submission" date="2020-01" db="EMBL/GenBank/DDBJ databases">
        <title>Genome sequencing of strain KACC 21265.</title>
        <authorList>
            <person name="Heo J."/>
            <person name="Kim S.-J."/>
            <person name="Kim J.-S."/>
            <person name="Hong S.-B."/>
            <person name="Kwon S.-W."/>
        </authorList>
    </citation>
    <scope>NUCLEOTIDE SEQUENCE [LARGE SCALE GENOMIC DNA]</scope>
    <source>
        <strain evidence="4 5">KACC 21265</strain>
    </source>
</reference>
<evidence type="ECO:0000313" key="5">
    <source>
        <dbReference type="Proteomes" id="UP000464787"/>
    </source>
</evidence>
<evidence type="ECO:0000256" key="1">
    <source>
        <dbReference type="ARBA" id="ARBA00022801"/>
    </source>
</evidence>
<keyword evidence="1 4" id="KW-0378">Hydrolase</keyword>
<sequence>MRTPFNPTRAAWAGLLLASAFNTWAATPDWLHVVRRDSYDGVNDDLVTGGLGVAGLTGTPGPYADPAAPTFAELRRAVLNRPPGAANGFGRLFGPNVDPRTGRVSGDGRIAGDEVLAYADDGSGRRMAGLLLQVPRSFDPAHACIVAIATPGSQNVWGDMQRAGYWGLVRGCAVAWADKGLGAGVFDLDAGRGVGIDGRLVGPAEARMPAAAGAFSASHPHRLAYKWAHGGWTQEADWGQSVLRAVEFALAELGGRSWPGQATVTRANTRVIAAGFSNGGGAVLKAAEQDSGHLLDGVVAMSPQIMTPANPRVVIAQGQRVRAGGNRTILDLLSYSNLYRSCAALALPGTPGAAGLKFAANRCTSLVEAGLLKVGDTASQAQEALDRLHAFGMQPEADAQVAGSALAEQSTLGQASQYGRFTVAENLCGLSFAAIDKEGRPRPATPAESAQWFATQLGGTPDGRIVSVINDADPNGPRQSSLSVSRSTGRQDYNFDAALCLRELVVGHSADALRVQEGLRSVMATADVGALPTLIVHGRADLVEPPDFTSRAYLGLNSLVSAHTDALRYIEVTNATHGEPGAGARGLVPLSPYQLQALEALWSHLADGKPLPPSQLVRTAAPSGMAKGQPQVEAADLPPIRQQPARRDRILVKAGRVTVPD</sequence>
<dbReference type="GO" id="GO:0047989">
    <property type="term" value="F:hydroxybutyrate-dimer hydrolase activity"/>
    <property type="evidence" value="ECO:0007669"/>
    <property type="project" value="InterPro"/>
</dbReference>
<keyword evidence="3" id="KW-0732">Signal</keyword>
<keyword evidence="5" id="KW-1185">Reference proteome</keyword>
<accession>A0A857JDY3</accession>
<feature type="chain" id="PRO_5032760637" evidence="3">
    <location>
        <begin position="26"/>
        <end position="661"/>
    </location>
</feature>
<dbReference type="RefSeq" id="WP_160554695.1">
    <property type="nucleotide sequence ID" value="NZ_CP047650.1"/>
</dbReference>
<dbReference type="Pfam" id="PF10605">
    <property type="entry name" value="3HBOH"/>
    <property type="match status" value="1"/>
</dbReference>
<dbReference type="GO" id="GO:0019605">
    <property type="term" value="P:butyrate metabolic process"/>
    <property type="evidence" value="ECO:0007669"/>
    <property type="project" value="InterPro"/>
</dbReference>
<organism evidence="4 5">
    <name type="scientific">Xylophilus rhododendri</name>
    <dbReference type="NCBI Taxonomy" id="2697032"/>
    <lineage>
        <taxon>Bacteria</taxon>
        <taxon>Pseudomonadati</taxon>
        <taxon>Pseudomonadota</taxon>
        <taxon>Betaproteobacteria</taxon>
        <taxon>Burkholderiales</taxon>
        <taxon>Xylophilus</taxon>
    </lineage>
</organism>
<proteinExistence type="predicted"/>
<dbReference type="EMBL" id="CP047650">
    <property type="protein sequence ID" value="QHJ00886.1"/>
    <property type="molecule type" value="Genomic_DNA"/>
</dbReference>
<dbReference type="Gene3D" id="3.40.50.1820">
    <property type="entry name" value="alpha/beta hydrolase"/>
    <property type="match status" value="1"/>
</dbReference>
<dbReference type="AlphaFoldDB" id="A0A857JDY3"/>
<name>A0A857JDY3_9BURK</name>
<dbReference type="SUPFAM" id="SSF53474">
    <property type="entry name" value="alpha/beta-Hydrolases"/>
    <property type="match status" value="1"/>
</dbReference>
<evidence type="ECO:0000313" key="4">
    <source>
        <dbReference type="EMBL" id="QHJ00886.1"/>
    </source>
</evidence>